<dbReference type="InterPro" id="IPR013221">
    <property type="entry name" value="Mur_ligase_cen"/>
</dbReference>
<name>A0A1G6YKD8_9BACT</name>
<keyword evidence="7" id="KW-0547">Nucleotide-binding</keyword>
<keyword evidence="2 7" id="KW-0132">Cell division</keyword>
<dbReference type="NCBIfam" id="NF001124">
    <property type="entry name" value="PRK00139.1-2"/>
    <property type="match status" value="1"/>
</dbReference>
<evidence type="ECO:0000256" key="2">
    <source>
        <dbReference type="ARBA" id="ARBA00022618"/>
    </source>
</evidence>
<dbReference type="InterPro" id="IPR005761">
    <property type="entry name" value="UDP-N-AcMur-Glu-dNH2Pim_ligase"/>
</dbReference>
<feature type="binding site" evidence="7">
    <location>
        <position position="379"/>
    </location>
    <ligand>
        <name>meso-2,6-diaminopimelate</name>
        <dbReference type="ChEBI" id="CHEBI:57791"/>
    </ligand>
</feature>
<feature type="modified residue" description="N6-carboxylysine" evidence="7">
    <location>
        <position position="219"/>
    </location>
</feature>
<dbReference type="GO" id="GO:0008765">
    <property type="term" value="F:UDP-N-acetylmuramoylalanyl-D-glutamate-2,6-diaminopimelate ligase activity"/>
    <property type="evidence" value="ECO:0007669"/>
    <property type="project" value="UniProtKB-UniRule"/>
</dbReference>
<sequence length="505" mass="54259">MQLTELLSQIDGRQLSGPVDLCPTLLCHDSRQVCEGALFFALPGAQQDGHAFVPAAIAAGACAVVVERPLPVPESVALIQVADCRRAMARMAAAWYGFPARQLLCIGVTGTNGKTTLTYLIEALLRQAGHRPAVIGTISNRFDGYSQPASHTTPESIDLQALLADFCQRGATALVMEVSSHALQQQRVFGIDFAIGLFTNLTPEHLDYHADMEQYFAAKQRLFCGDMPGCRQAVIHLGDAYGQRLWQCRPDALTVALEQDAAVRPLAVRQSLAGIEARIATPAGPVELRSALVGRFNLENLCCALGVGCCLGLDTEALARALGQVAAVPGRLERIENTLDALVLVDYAHTGDALEKALQAVADLRPRRILTVFGCGGDRDPRKRPVMGAVAVAASDLTVVTSDNPRTEDPLAIIDQICAGIRDPRVVRCAPETVPPVGSAYVVIPDRAAAIAWAVEQLRGGDVLLVAGKGHEDYQIIGSRKQHFDDREQLRLALRQRGALPRNGR</sequence>
<comment type="similarity">
    <text evidence="1 7">Belongs to the MurCDEF family. MurE subfamily.</text>
</comment>
<gene>
    <name evidence="7" type="primary">murE</name>
    <name evidence="12" type="ORF">SAMN05661003_10273</name>
</gene>
<dbReference type="NCBIfam" id="NF001126">
    <property type="entry name" value="PRK00139.1-4"/>
    <property type="match status" value="1"/>
</dbReference>
<comment type="subcellular location">
    <subcellularLocation>
        <location evidence="7 8">Cytoplasm</location>
    </subcellularLocation>
</comment>
<dbReference type="Gene3D" id="3.40.1390.10">
    <property type="entry name" value="MurE/MurF, N-terminal domain"/>
    <property type="match status" value="1"/>
</dbReference>
<protein>
    <recommendedName>
        <fullName evidence="7">UDP-N-acetylmuramoyl-L-alanyl-D-glutamate--2,6-diaminopimelate ligase</fullName>
        <ecNumber evidence="7">6.3.2.13</ecNumber>
    </recommendedName>
    <alternativeName>
        <fullName evidence="7">Meso-A2pm-adding enzyme</fullName>
    </alternativeName>
    <alternativeName>
        <fullName evidence="7">Meso-diaminopimelate-adding enzyme</fullName>
    </alternativeName>
    <alternativeName>
        <fullName evidence="7">UDP-MurNAc-L-Ala-D-Glu:meso-diaminopimelate ligase</fullName>
    </alternativeName>
    <alternativeName>
        <fullName evidence="7">UDP-MurNAc-tripeptide synthetase</fullName>
    </alternativeName>
    <alternativeName>
        <fullName evidence="7">UDP-N-acetylmuramyl-tripeptide synthetase</fullName>
    </alternativeName>
</protein>
<dbReference type="InterPro" id="IPR000713">
    <property type="entry name" value="Mur_ligase_N"/>
</dbReference>
<keyword evidence="7" id="KW-0460">Magnesium</keyword>
<dbReference type="GO" id="GO:0000287">
    <property type="term" value="F:magnesium ion binding"/>
    <property type="evidence" value="ECO:0007669"/>
    <property type="project" value="UniProtKB-UniRule"/>
</dbReference>
<dbReference type="OrthoDB" id="9800958at2"/>
<accession>A0A1G6YKD8</accession>
<feature type="domain" description="Mur ligase central" evidence="11">
    <location>
        <begin position="108"/>
        <end position="307"/>
    </location>
</feature>
<dbReference type="GO" id="GO:0009252">
    <property type="term" value="P:peptidoglycan biosynthetic process"/>
    <property type="evidence" value="ECO:0007669"/>
    <property type="project" value="UniProtKB-UniRule"/>
</dbReference>
<feature type="domain" description="Mur ligase C-terminal" evidence="10">
    <location>
        <begin position="330"/>
        <end position="470"/>
    </location>
</feature>
<dbReference type="UniPathway" id="UPA00219"/>
<keyword evidence="7" id="KW-0963">Cytoplasm</keyword>
<dbReference type="GO" id="GO:0005737">
    <property type="term" value="C:cytoplasm"/>
    <property type="evidence" value="ECO:0007669"/>
    <property type="project" value="UniProtKB-SubCell"/>
</dbReference>
<proteinExistence type="inferred from homology"/>
<feature type="binding site" evidence="7">
    <location>
        <position position="30"/>
    </location>
    <ligand>
        <name>UDP-N-acetyl-alpha-D-muramoyl-L-alanyl-D-glutamate</name>
        <dbReference type="ChEBI" id="CHEBI:83900"/>
    </ligand>
</feature>
<dbReference type="GO" id="GO:0051301">
    <property type="term" value="P:cell division"/>
    <property type="evidence" value="ECO:0007669"/>
    <property type="project" value="UniProtKB-KW"/>
</dbReference>
<evidence type="ECO:0000256" key="5">
    <source>
        <dbReference type="ARBA" id="ARBA00023306"/>
    </source>
</evidence>
<comment type="caution">
    <text evidence="7">Lacks conserved residue(s) required for the propagation of feature annotation.</text>
</comment>
<evidence type="ECO:0000259" key="11">
    <source>
        <dbReference type="Pfam" id="PF08245"/>
    </source>
</evidence>
<dbReference type="Proteomes" id="UP000243205">
    <property type="component" value="Unassembled WGS sequence"/>
</dbReference>
<keyword evidence="6 7" id="KW-0961">Cell wall biogenesis/degradation</keyword>
<dbReference type="SUPFAM" id="SSF53623">
    <property type="entry name" value="MurD-like peptide ligases, catalytic domain"/>
    <property type="match status" value="1"/>
</dbReference>
<feature type="domain" description="Mur ligase N-terminal catalytic" evidence="9">
    <location>
        <begin position="26"/>
        <end position="96"/>
    </location>
</feature>
<evidence type="ECO:0000256" key="8">
    <source>
        <dbReference type="RuleBase" id="RU004135"/>
    </source>
</evidence>
<comment type="cofactor">
    <cofactor evidence="7">
        <name>Mg(2+)</name>
        <dbReference type="ChEBI" id="CHEBI:18420"/>
    </cofactor>
</comment>
<feature type="binding site" evidence="7">
    <location>
        <position position="472"/>
    </location>
    <ligand>
        <name>meso-2,6-diaminopimelate</name>
        <dbReference type="ChEBI" id="CHEBI:57791"/>
    </ligand>
</feature>
<dbReference type="SUPFAM" id="SSF53244">
    <property type="entry name" value="MurD-like peptide ligases, peptide-binding domain"/>
    <property type="match status" value="1"/>
</dbReference>
<evidence type="ECO:0000256" key="4">
    <source>
        <dbReference type="ARBA" id="ARBA00022984"/>
    </source>
</evidence>
<keyword evidence="3 7" id="KW-0133">Cell shape</keyword>
<feature type="binding site" evidence="7">
    <location>
        <begin position="152"/>
        <end position="153"/>
    </location>
    <ligand>
        <name>UDP-N-acetyl-alpha-D-muramoyl-L-alanyl-D-glutamate</name>
        <dbReference type="ChEBI" id="CHEBI:83900"/>
    </ligand>
</feature>
<dbReference type="NCBIfam" id="TIGR01085">
    <property type="entry name" value="murE"/>
    <property type="match status" value="1"/>
</dbReference>
<dbReference type="Gene3D" id="3.90.190.20">
    <property type="entry name" value="Mur ligase, C-terminal domain"/>
    <property type="match status" value="1"/>
</dbReference>
<dbReference type="InterPro" id="IPR035911">
    <property type="entry name" value="MurE/MurF_N"/>
</dbReference>
<dbReference type="SUPFAM" id="SSF63418">
    <property type="entry name" value="MurE/MurF N-terminal domain"/>
    <property type="match status" value="1"/>
</dbReference>
<evidence type="ECO:0000313" key="12">
    <source>
        <dbReference type="EMBL" id="SDD90453.1"/>
    </source>
</evidence>
<dbReference type="InterPro" id="IPR036615">
    <property type="entry name" value="Mur_ligase_C_dom_sf"/>
</dbReference>
<dbReference type="InterPro" id="IPR004101">
    <property type="entry name" value="Mur_ligase_C"/>
</dbReference>
<evidence type="ECO:0000259" key="9">
    <source>
        <dbReference type="Pfam" id="PF01225"/>
    </source>
</evidence>
<evidence type="ECO:0000259" key="10">
    <source>
        <dbReference type="Pfam" id="PF02875"/>
    </source>
</evidence>
<comment type="PTM">
    <text evidence="7">Carboxylation is probably crucial for Mg(2+) binding and, consequently, for the gamma-phosphate positioning of ATP.</text>
</comment>
<keyword evidence="5 7" id="KW-0131">Cell cycle</keyword>
<reference evidence="13" key="1">
    <citation type="submission" date="2016-10" db="EMBL/GenBank/DDBJ databases">
        <authorList>
            <person name="Varghese N."/>
            <person name="Submissions S."/>
        </authorList>
    </citation>
    <scope>NUCLEOTIDE SEQUENCE [LARGE SCALE GENOMIC DNA]</scope>
    <source>
        <strain evidence="13">DSM 8987</strain>
    </source>
</reference>
<dbReference type="Pfam" id="PF02875">
    <property type="entry name" value="Mur_ligase_C"/>
    <property type="match status" value="1"/>
</dbReference>
<feature type="short sequence motif" description="Meso-diaminopimelate recognition motif" evidence="7">
    <location>
        <begin position="403"/>
        <end position="406"/>
    </location>
</feature>
<dbReference type="PANTHER" id="PTHR23135:SF4">
    <property type="entry name" value="UDP-N-ACETYLMURAMOYL-L-ALANYL-D-GLUTAMATE--2,6-DIAMINOPIMELATE LIGASE MURE HOMOLOG, CHLOROPLASTIC"/>
    <property type="match status" value="1"/>
</dbReference>
<comment type="function">
    <text evidence="7">Catalyzes the addition of meso-diaminopimelic acid to the nucleotide precursor UDP-N-acetylmuramoyl-L-alanyl-D-glutamate (UMAG) in the biosynthesis of bacterial cell-wall peptidoglycan.</text>
</comment>
<evidence type="ECO:0000256" key="1">
    <source>
        <dbReference type="ARBA" id="ARBA00005898"/>
    </source>
</evidence>
<comment type="catalytic activity">
    <reaction evidence="7">
        <text>UDP-N-acetyl-alpha-D-muramoyl-L-alanyl-D-glutamate + meso-2,6-diaminopimelate + ATP = UDP-N-acetyl-alpha-D-muramoyl-L-alanyl-gamma-D-glutamyl-meso-2,6-diaminopimelate + ADP + phosphate + H(+)</text>
        <dbReference type="Rhea" id="RHEA:23676"/>
        <dbReference type="ChEBI" id="CHEBI:15378"/>
        <dbReference type="ChEBI" id="CHEBI:30616"/>
        <dbReference type="ChEBI" id="CHEBI:43474"/>
        <dbReference type="ChEBI" id="CHEBI:57791"/>
        <dbReference type="ChEBI" id="CHEBI:83900"/>
        <dbReference type="ChEBI" id="CHEBI:83905"/>
        <dbReference type="ChEBI" id="CHEBI:456216"/>
        <dbReference type="EC" id="6.3.2.13"/>
    </reaction>
</comment>
<feature type="binding site" evidence="7">
    <location>
        <position position="187"/>
    </location>
    <ligand>
        <name>UDP-N-acetyl-alpha-D-muramoyl-L-alanyl-D-glutamate</name>
        <dbReference type="ChEBI" id="CHEBI:83900"/>
    </ligand>
</feature>
<evidence type="ECO:0000313" key="13">
    <source>
        <dbReference type="Proteomes" id="UP000243205"/>
    </source>
</evidence>
<dbReference type="Pfam" id="PF01225">
    <property type="entry name" value="Mur_ligase"/>
    <property type="match status" value="1"/>
</dbReference>
<dbReference type="Pfam" id="PF08245">
    <property type="entry name" value="Mur_ligase_M"/>
    <property type="match status" value="1"/>
</dbReference>
<keyword evidence="13" id="KW-1185">Reference proteome</keyword>
<feature type="binding site" evidence="7">
    <location>
        <position position="468"/>
    </location>
    <ligand>
        <name>meso-2,6-diaminopimelate</name>
        <dbReference type="ChEBI" id="CHEBI:57791"/>
    </ligand>
</feature>
<dbReference type="EC" id="6.3.2.13" evidence="7"/>
<keyword evidence="7 12" id="KW-0436">Ligase</keyword>
<keyword evidence="7" id="KW-0067">ATP-binding</keyword>
<dbReference type="GO" id="GO:0071555">
    <property type="term" value="P:cell wall organization"/>
    <property type="evidence" value="ECO:0007669"/>
    <property type="project" value="UniProtKB-KW"/>
</dbReference>
<dbReference type="GO" id="GO:0008360">
    <property type="term" value="P:regulation of cell shape"/>
    <property type="evidence" value="ECO:0007669"/>
    <property type="project" value="UniProtKB-KW"/>
</dbReference>
<feature type="binding site" evidence="7">
    <location>
        <position position="179"/>
    </location>
    <ligand>
        <name>UDP-N-acetyl-alpha-D-muramoyl-L-alanyl-D-glutamate</name>
        <dbReference type="ChEBI" id="CHEBI:83900"/>
    </ligand>
</feature>
<feature type="binding site" evidence="7">
    <location>
        <position position="185"/>
    </location>
    <ligand>
        <name>UDP-N-acetyl-alpha-D-muramoyl-L-alanyl-D-glutamate</name>
        <dbReference type="ChEBI" id="CHEBI:83900"/>
    </ligand>
</feature>
<dbReference type="STRING" id="57664.SAMN05661003_10273"/>
<dbReference type="Gene3D" id="3.40.1190.10">
    <property type="entry name" value="Mur-like, catalytic domain"/>
    <property type="match status" value="1"/>
</dbReference>
<dbReference type="AlphaFoldDB" id="A0A1G6YKD8"/>
<dbReference type="PANTHER" id="PTHR23135">
    <property type="entry name" value="MUR LIGASE FAMILY MEMBER"/>
    <property type="match status" value="1"/>
</dbReference>
<comment type="pathway">
    <text evidence="7 8">Cell wall biogenesis; peptidoglycan biosynthesis.</text>
</comment>
<dbReference type="HAMAP" id="MF_00208">
    <property type="entry name" value="MurE"/>
    <property type="match status" value="1"/>
</dbReference>
<feature type="binding site" evidence="7">
    <location>
        <begin position="110"/>
        <end position="116"/>
    </location>
    <ligand>
        <name>ATP</name>
        <dbReference type="ChEBI" id="CHEBI:30616"/>
    </ligand>
</feature>
<evidence type="ECO:0000256" key="7">
    <source>
        <dbReference type="HAMAP-Rule" id="MF_00208"/>
    </source>
</evidence>
<dbReference type="InterPro" id="IPR036565">
    <property type="entry name" value="Mur-like_cat_sf"/>
</dbReference>
<keyword evidence="4 7" id="KW-0573">Peptidoglycan synthesis</keyword>
<feature type="binding site" evidence="7">
    <location>
        <begin position="403"/>
        <end position="406"/>
    </location>
    <ligand>
        <name>meso-2,6-diaminopimelate</name>
        <dbReference type="ChEBI" id="CHEBI:57791"/>
    </ligand>
</feature>
<dbReference type="RefSeq" id="WP_092075999.1">
    <property type="nucleotide sequence ID" value="NZ_FNAQ01000002.1"/>
</dbReference>
<dbReference type="GO" id="GO:0005524">
    <property type="term" value="F:ATP binding"/>
    <property type="evidence" value="ECO:0007669"/>
    <property type="project" value="UniProtKB-UniRule"/>
</dbReference>
<evidence type="ECO:0000256" key="3">
    <source>
        <dbReference type="ARBA" id="ARBA00022960"/>
    </source>
</evidence>
<organism evidence="12 13">
    <name type="scientific">Desulfuromonas thiophila</name>
    <dbReference type="NCBI Taxonomy" id="57664"/>
    <lineage>
        <taxon>Bacteria</taxon>
        <taxon>Pseudomonadati</taxon>
        <taxon>Thermodesulfobacteriota</taxon>
        <taxon>Desulfuromonadia</taxon>
        <taxon>Desulfuromonadales</taxon>
        <taxon>Desulfuromonadaceae</taxon>
        <taxon>Desulfuromonas</taxon>
    </lineage>
</organism>
<evidence type="ECO:0000256" key="6">
    <source>
        <dbReference type="ARBA" id="ARBA00023316"/>
    </source>
</evidence>
<dbReference type="EMBL" id="FNAQ01000002">
    <property type="protein sequence ID" value="SDD90453.1"/>
    <property type="molecule type" value="Genomic_DNA"/>
</dbReference>